<reference evidence="1 2" key="1">
    <citation type="submission" date="2020-07" db="EMBL/GenBank/DDBJ databases">
        <authorList>
            <person name="Sun Q."/>
        </authorList>
    </citation>
    <scope>NUCLEOTIDE SEQUENCE [LARGE SCALE GENOMIC DNA]</scope>
    <source>
        <strain evidence="1 2">WYCCWR 11290</strain>
    </source>
</reference>
<name>A0A7Z0UI28_9HYPH</name>
<accession>A0A7Z0UI28</accession>
<gene>
    <name evidence="1" type="ORF">HX900_34580</name>
</gene>
<proteinExistence type="predicted"/>
<evidence type="ECO:0000313" key="1">
    <source>
        <dbReference type="EMBL" id="NZD66180.1"/>
    </source>
</evidence>
<sequence>MFVTTEGDMAWRVIASAWPTRRGLRPWHVRTLLVREPGDLMVGQGGMLPLVRTGKAKSRSR</sequence>
<organism evidence="1 2">
    <name type="scientific">Rhizobium changzhiense</name>
    <dbReference type="NCBI Taxonomy" id="2692317"/>
    <lineage>
        <taxon>Bacteria</taxon>
        <taxon>Pseudomonadati</taxon>
        <taxon>Pseudomonadota</taxon>
        <taxon>Alphaproteobacteria</taxon>
        <taxon>Hyphomicrobiales</taxon>
        <taxon>Rhizobiaceae</taxon>
        <taxon>Rhizobium/Agrobacterium group</taxon>
        <taxon>Rhizobium</taxon>
    </lineage>
</organism>
<comment type="caution">
    <text evidence="1">The sequence shown here is derived from an EMBL/GenBank/DDBJ whole genome shotgun (WGS) entry which is preliminary data.</text>
</comment>
<dbReference type="RefSeq" id="WP_180697382.1">
    <property type="nucleotide sequence ID" value="NZ_JACCPJ010000015.1"/>
</dbReference>
<evidence type="ECO:0000313" key="2">
    <source>
        <dbReference type="Proteomes" id="UP000532162"/>
    </source>
</evidence>
<dbReference type="EMBL" id="JACCPJ010000015">
    <property type="protein sequence ID" value="NZD66180.1"/>
    <property type="molecule type" value="Genomic_DNA"/>
</dbReference>
<dbReference type="AlphaFoldDB" id="A0A7Z0UI28"/>
<protein>
    <submittedName>
        <fullName evidence="1">Uncharacterized protein</fullName>
    </submittedName>
</protein>
<dbReference type="Proteomes" id="UP000532162">
    <property type="component" value="Unassembled WGS sequence"/>
</dbReference>